<dbReference type="EMBL" id="CAFAAQ010000102">
    <property type="protein sequence ID" value="CAB4810995.1"/>
    <property type="molecule type" value="Genomic_DNA"/>
</dbReference>
<protein>
    <submittedName>
        <fullName evidence="1">Unannotated protein</fullName>
    </submittedName>
</protein>
<dbReference type="AlphaFoldDB" id="A0A6J6YR20"/>
<accession>A0A6J6YR20</accession>
<gene>
    <name evidence="1" type="ORF">UFOPK3046_01153</name>
</gene>
<evidence type="ECO:0000313" key="1">
    <source>
        <dbReference type="EMBL" id="CAB4810995.1"/>
    </source>
</evidence>
<name>A0A6J6YR20_9ZZZZ</name>
<reference evidence="1" key="1">
    <citation type="submission" date="2020-05" db="EMBL/GenBank/DDBJ databases">
        <authorList>
            <person name="Chiriac C."/>
            <person name="Salcher M."/>
            <person name="Ghai R."/>
            <person name="Kavagutti S V."/>
        </authorList>
    </citation>
    <scope>NUCLEOTIDE SEQUENCE</scope>
</reference>
<organism evidence="1">
    <name type="scientific">freshwater metagenome</name>
    <dbReference type="NCBI Taxonomy" id="449393"/>
    <lineage>
        <taxon>unclassified sequences</taxon>
        <taxon>metagenomes</taxon>
        <taxon>ecological metagenomes</taxon>
    </lineage>
</organism>
<proteinExistence type="predicted"/>
<sequence>MVMKNMLSLNDPECFTERNEAHGAASMAVENVDSFAAHVLSKCQQLQQIPSS</sequence>